<reference evidence="1 2" key="1">
    <citation type="submission" date="2023-02" db="EMBL/GenBank/DDBJ databases">
        <title>LHISI_Scaffold_Assembly.</title>
        <authorList>
            <person name="Stuart O.P."/>
            <person name="Cleave R."/>
            <person name="Magrath M.J.L."/>
            <person name="Mikheyev A.S."/>
        </authorList>
    </citation>
    <scope>NUCLEOTIDE SEQUENCE [LARGE SCALE GENOMIC DNA]</scope>
    <source>
        <strain evidence="1">Daus_M_001</strain>
        <tissue evidence="1">Leg muscle</tissue>
    </source>
</reference>
<dbReference type="Proteomes" id="UP001159363">
    <property type="component" value="Chromosome X"/>
</dbReference>
<evidence type="ECO:0000313" key="1">
    <source>
        <dbReference type="EMBL" id="KAJ8887376.1"/>
    </source>
</evidence>
<name>A0ABQ9HTG8_9NEOP</name>
<accession>A0ABQ9HTG8</accession>
<organism evidence="1 2">
    <name type="scientific">Dryococelus australis</name>
    <dbReference type="NCBI Taxonomy" id="614101"/>
    <lineage>
        <taxon>Eukaryota</taxon>
        <taxon>Metazoa</taxon>
        <taxon>Ecdysozoa</taxon>
        <taxon>Arthropoda</taxon>
        <taxon>Hexapoda</taxon>
        <taxon>Insecta</taxon>
        <taxon>Pterygota</taxon>
        <taxon>Neoptera</taxon>
        <taxon>Polyneoptera</taxon>
        <taxon>Phasmatodea</taxon>
        <taxon>Verophasmatodea</taxon>
        <taxon>Anareolatae</taxon>
        <taxon>Phasmatidae</taxon>
        <taxon>Eurycanthinae</taxon>
        <taxon>Dryococelus</taxon>
    </lineage>
</organism>
<protein>
    <submittedName>
        <fullName evidence="1">Uncharacterized protein</fullName>
    </submittedName>
</protein>
<gene>
    <name evidence="1" type="ORF">PR048_013591</name>
</gene>
<proteinExistence type="predicted"/>
<comment type="caution">
    <text evidence="1">The sequence shown here is derived from an EMBL/GenBank/DDBJ whole genome shotgun (WGS) entry which is preliminary data.</text>
</comment>
<sequence>MSSRSAISKVIGFSTLTFHRQRAVTSHTESKKHLKIAGRVTSSILLAAFCSINNLIVNHHLKLDAIVWREVVTKA</sequence>
<keyword evidence="2" id="KW-1185">Reference proteome</keyword>
<dbReference type="EMBL" id="JARBHB010000004">
    <property type="protein sequence ID" value="KAJ8887376.1"/>
    <property type="molecule type" value="Genomic_DNA"/>
</dbReference>
<evidence type="ECO:0000313" key="2">
    <source>
        <dbReference type="Proteomes" id="UP001159363"/>
    </source>
</evidence>